<dbReference type="GO" id="GO:0004497">
    <property type="term" value="F:monooxygenase activity"/>
    <property type="evidence" value="ECO:0007669"/>
    <property type="project" value="UniProtKB-KW"/>
</dbReference>
<dbReference type="InterPro" id="IPR036396">
    <property type="entry name" value="Cyt_P450_sf"/>
</dbReference>
<evidence type="ECO:0000256" key="5">
    <source>
        <dbReference type="ARBA" id="ARBA00023004"/>
    </source>
</evidence>
<dbReference type="InterPro" id="IPR001128">
    <property type="entry name" value="Cyt_P450"/>
</dbReference>
<evidence type="ECO:0008006" key="10">
    <source>
        <dbReference type="Google" id="ProtNLM"/>
    </source>
</evidence>
<dbReference type="SUPFAM" id="SSF48264">
    <property type="entry name" value="Cytochrome P450"/>
    <property type="match status" value="1"/>
</dbReference>
<keyword evidence="9" id="KW-1185">Reference proteome</keyword>
<evidence type="ECO:0000256" key="2">
    <source>
        <dbReference type="ARBA" id="ARBA00010617"/>
    </source>
</evidence>
<reference evidence="8 9" key="1">
    <citation type="journal article" date="2011" name="PLoS Genet.">
        <title>Comparative genomic analysis of human fungal pathogens causing paracoccidioidomycosis.</title>
        <authorList>
            <person name="Desjardins C.A."/>
            <person name="Champion M.D."/>
            <person name="Holder J.W."/>
            <person name="Muszewska A."/>
            <person name="Goldberg J."/>
            <person name="Bailao A.M."/>
            <person name="Brigido M.M."/>
            <person name="Ferreira M.E."/>
            <person name="Garcia A.M."/>
            <person name="Grynberg M."/>
            <person name="Gujja S."/>
            <person name="Heiman D.I."/>
            <person name="Henn M.R."/>
            <person name="Kodira C.D."/>
            <person name="Leon-Narvaez H."/>
            <person name="Longo L.V."/>
            <person name="Ma L.J."/>
            <person name="Malavazi I."/>
            <person name="Matsuo A.L."/>
            <person name="Morais F.V."/>
            <person name="Pereira M."/>
            <person name="Rodriguez-Brito S."/>
            <person name="Sakthikumar S."/>
            <person name="Salem-Izacc S.M."/>
            <person name="Sykes S.M."/>
            <person name="Teixeira M.M."/>
            <person name="Vallejo M.C."/>
            <person name="Walter M.E."/>
            <person name="Yandava C."/>
            <person name="Young S."/>
            <person name="Zeng Q."/>
            <person name="Zucker J."/>
            <person name="Felipe M.S."/>
            <person name="Goldman G.H."/>
            <person name="Haas B.J."/>
            <person name="McEwen J.G."/>
            <person name="Nino-Vega G."/>
            <person name="Puccia R."/>
            <person name="San-Blas G."/>
            <person name="Soares C.M."/>
            <person name="Birren B.W."/>
            <person name="Cuomo C.A."/>
        </authorList>
    </citation>
    <scope>NUCLEOTIDE SEQUENCE [LARGE SCALE GENOMIC DNA]</scope>
    <source>
        <strain evidence="8 9">Pb18</strain>
    </source>
</reference>
<dbReference type="PANTHER" id="PTHR24287">
    <property type="entry name" value="P450, PUTATIVE (EUROFUNG)-RELATED"/>
    <property type="match status" value="1"/>
</dbReference>
<keyword evidence="5" id="KW-0408">Iron</keyword>
<dbReference type="VEuPathDB" id="FungiDB:PADG_12311"/>
<evidence type="ECO:0000313" key="9">
    <source>
        <dbReference type="Proteomes" id="UP000001628"/>
    </source>
</evidence>
<keyword evidence="6" id="KW-0503">Monooxygenase</keyword>
<dbReference type="GO" id="GO:0016705">
    <property type="term" value="F:oxidoreductase activity, acting on paired donors, with incorporation or reduction of molecular oxygen"/>
    <property type="evidence" value="ECO:0007669"/>
    <property type="project" value="InterPro"/>
</dbReference>
<keyword evidence="4" id="KW-0560">Oxidoreductase</keyword>
<dbReference type="Gene3D" id="1.10.630.10">
    <property type="entry name" value="Cytochrome P450"/>
    <property type="match status" value="1"/>
</dbReference>
<feature type="region of interest" description="Disordered" evidence="7">
    <location>
        <begin position="61"/>
        <end position="82"/>
    </location>
</feature>
<dbReference type="GO" id="GO:0020037">
    <property type="term" value="F:heme binding"/>
    <property type="evidence" value="ECO:0007669"/>
    <property type="project" value="InterPro"/>
</dbReference>
<dbReference type="InterPro" id="IPR047146">
    <property type="entry name" value="Cyt_P450_E_CYP52_fungi"/>
</dbReference>
<organism evidence="8 9">
    <name type="scientific">Paracoccidioides brasiliensis (strain Pb18)</name>
    <dbReference type="NCBI Taxonomy" id="502780"/>
    <lineage>
        <taxon>Eukaryota</taxon>
        <taxon>Fungi</taxon>
        <taxon>Dikarya</taxon>
        <taxon>Ascomycota</taxon>
        <taxon>Pezizomycotina</taxon>
        <taxon>Eurotiomycetes</taxon>
        <taxon>Eurotiomycetidae</taxon>
        <taxon>Onygenales</taxon>
        <taxon>Ajellomycetaceae</taxon>
        <taxon>Paracoccidioides</taxon>
    </lineage>
</organism>
<keyword evidence="3" id="KW-0479">Metal-binding</keyword>
<evidence type="ECO:0000313" key="8">
    <source>
        <dbReference type="EMBL" id="KGM91627.1"/>
    </source>
</evidence>
<name>A0A0A0HSK0_PARBD</name>
<dbReference type="GO" id="GO:0005506">
    <property type="term" value="F:iron ion binding"/>
    <property type="evidence" value="ECO:0007669"/>
    <property type="project" value="InterPro"/>
</dbReference>
<dbReference type="AlphaFoldDB" id="A0A0A0HSK0"/>
<evidence type="ECO:0000256" key="7">
    <source>
        <dbReference type="SAM" id="MobiDB-lite"/>
    </source>
</evidence>
<dbReference type="Proteomes" id="UP000001628">
    <property type="component" value="Unassembled WGS sequence"/>
</dbReference>
<gene>
    <name evidence="8" type="ORF">PADG_12311</name>
</gene>
<sequence length="82" mass="8980">MRYLCNNINEILRLYPALPFNSRTALADTVLPIGGGPNDDMPITVLKGDIIIYSTPALHRRKDLNPPASESFADPGIFSPGR</sequence>
<dbReference type="KEGG" id="pbn:PADG_12311"/>
<evidence type="ECO:0000256" key="1">
    <source>
        <dbReference type="ARBA" id="ARBA00001971"/>
    </source>
</evidence>
<dbReference type="RefSeq" id="XP_010762950.1">
    <property type="nucleotide sequence ID" value="XM_010764648.1"/>
</dbReference>
<dbReference type="PANTHER" id="PTHR24287:SF5">
    <property type="entry name" value="P450, PUTATIVE (EUROFUNG)-RELATED"/>
    <property type="match status" value="1"/>
</dbReference>
<evidence type="ECO:0000256" key="3">
    <source>
        <dbReference type="ARBA" id="ARBA00022723"/>
    </source>
</evidence>
<dbReference type="HOGENOM" id="CLU_2558909_0_0_1"/>
<dbReference type="InParanoid" id="A0A0A0HSK0"/>
<dbReference type="STRING" id="502780.A0A0A0HSK0"/>
<dbReference type="Pfam" id="PF00067">
    <property type="entry name" value="p450"/>
    <property type="match status" value="1"/>
</dbReference>
<dbReference type="GeneID" id="22588208"/>
<evidence type="ECO:0000256" key="4">
    <source>
        <dbReference type="ARBA" id="ARBA00023002"/>
    </source>
</evidence>
<accession>A0A0A0HSK0</accession>
<protein>
    <recommendedName>
        <fullName evidence="10">Cytochrome P450</fullName>
    </recommendedName>
</protein>
<comment type="cofactor">
    <cofactor evidence="1">
        <name>heme</name>
        <dbReference type="ChEBI" id="CHEBI:30413"/>
    </cofactor>
</comment>
<dbReference type="EMBL" id="KN275967">
    <property type="protein sequence ID" value="KGM91627.1"/>
    <property type="molecule type" value="Genomic_DNA"/>
</dbReference>
<comment type="similarity">
    <text evidence="2">Belongs to the cytochrome P450 family.</text>
</comment>
<proteinExistence type="inferred from homology"/>
<evidence type="ECO:0000256" key="6">
    <source>
        <dbReference type="ARBA" id="ARBA00023033"/>
    </source>
</evidence>